<accession>A0AAV9J6U1</accession>
<feature type="compositionally biased region" description="Basic and acidic residues" evidence="1">
    <location>
        <begin position="420"/>
        <end position="429"/>
    </location>
</feature>
<sequence>MGAPETGPSPSSQSGAGHKRKLPWLDPLGGREKRRSPLRHVDISSGSAWSRHGGPVVPGPIAPELLQSTEPPRQQENMNRKSTAFGPENRMVTFNGMTVELPAHTPIQSALRGTSSKPRSHVERDTGFTGKEAKRAEIPNDKPMLEAELSNPAGPLQPTRLAPKGTTPNGFFSSSRKGRSAHSSHRGDANNGYCSEDDANREGGQYQQTQGGVPRAGFFDQLILNIQRSQHLDIDEAALRMSSRADEAEKDRLVARVRIACVEQRLRDSELYRIADDDMARLETDALFLELGDGFAQKLERNCKHHFAMDAESDRVGILKATTEGKRQLWDALAREQATSKLLHKTEDELDDLGTRRTLETFAHEEMEAGVEHVNALRGLDHLFDTSREEARELYGLAEPILLDKGLLPPGGSTKPTTPDSDRDSERRPQAQADMTAEQQFADTLASPAEARNAAPTTQDEQPMTMTENTIRDINLVFARACDGLAEAVAGLDAVRAHQQEMGNDILQEIAHGQMTSTQSELDRFLYNVRKHRNQDVVHAEAILDHAMQTAREFGVLPPNQSSDFRGDYPGDVSGNADSGILRKVAAFDPKAVEEWRRIGGDWCFSRRDTGCQSPGTAS</sequence>
<comment type="caution">
    <text evidence="2">The sequence shown here is derived from an EMBL/GenBank/DDBJ whole genome shotgun (WGS) entry which is preliminary data.</text>
</comment>
<feature type="region of interest" description="Disordered" evidence="1">
    <location>
        <begin position="109"/>
        <end position="212"/>
    </location>
</feature>
<dbReference type="AlphaFoldDB" id="A0AAV9J6U1"/>
<feature type="compositionally biased region" description="Polar residues" evidence="1">
    <location>
        <begin position="66"/>
        <end position="82"/>
    </location>
</feature>
<feature type="region of interest" description="Disordered" evidence="1">
    <location>
        <begin position="1"/>
        <end position="88"/>
    </location>
</feature>
<name>A0AAV9J6U1_9PEZI</name>
<organism evidence="2 3">
    <name type="scientific">Oleoguttula mirabilis</name>
    <dbReference type="NCBI Taxonomy" id="1507867"/>
    <lineage>
        <taxon>Eukaryota</taxon>
        <taxon>Fungi</taxon>
        <taxon>Dikarya</taxon>
        <taxon>Ascomycota</taxon>
        <taxon>Pezizomycotina</taxon>
        <taxon>Dothideomycetes</taxon>
        <taxon>Dothideomycetidae</taxon>
        <taxon>Mycosphaerellales</taxon>
        <taxon>Teratosphaeriaceae</taxon>
        <taxon>Oleoguttula</taxon>
    </lineage>
</organism>
<evidence type="ECO:0000313" key="2">
    <source>
        <dbReference type="EMBL" id="KAK4540698.1"/>
    </source>
</evidence>
<dbReference type="Proteomes" id="UP001324427">
    <property type="component" value="Unassembled WGS sequence"/>
</dbReference>
<feature type="compositionally biased region" description="Basic and acidic residues" evidence="1">
    <location>
        <begin position="120"/>
        <end position="145"/>
    </location>
</feature>
<reference evidence="2 3" key="1">
    <citation type="submission" date="2021-11" db="EMBL/GenBank/DDBJ databases">
        <title>Black yeast isolated from Biological Soil Crust.</title>
        <authorList>
            <person name="Kurbessoian T."/>
        </authorList>
    </citation>
    <scope>NUCLEOTIDE SEQUENCE [LARGE SCALE GENOMIC DNA]</scope>
    <source>
        <strain evidence="2 3">CCFEE 5522</strain>
    </source>
</reference>
<proteinExistence type="predicted"/>
<dbReference type="EMBL" id="JAVFHQ010000062">
    <property type="protein sequence ID" value="KAK4540698.1"/>
    <property type="molecule type" value="Genomic_DNA"/>
</dbReference>
<feature type="region of interest" description="Disordered" evidence="1">
    <location>
        <begin position="405"/>
        <end position="439"/>
    </location>
</feature>
<keyword evidence="3" id="KW-1185">Reference proteome</keyword>
<evidence type="ECO:0000313" key="3">
    <source>
        <dbReference type="Proteomes" id="UP001324427"/>
    </source>
</evidence>
<evidence type="ECO:0000256" key="1">
    <source>
        <dbReference type="SAM" id="MobiDB-lite"/>
    </source>
</evidence>
<gene>
    <name evidence="2" type="ORF">LTR36_008913</name>
</gene>
<protein>
    <submittedName>
        <fullName evidence="2">Uncharacterized protein</fullName>
    </submittedName>
</protein>